<evidence type="ECO:0000256" key="6">
    <source>
        <dbReference type="ARBA" id="ARBA00022842"/>
    </source>
</evidence>
<dbReference type="NCBIfam" id="TIGR01658">
    <property type="entry name" value="EYA-cons_domain"/>
    <property type="match status" value="1"/>
</dbReference>
<sequence>MANRSKYKEKYKNQKENFLTFCPQQQLSHSAPSLPLNSLTKKDMSNQMTKVYIWDMDETLILLKSLLNGSYAEAFAGSKDAQKGVEIGKMWEKHILQISDDFFFYEQIENCNKPFLEVLSKYDDGQDLSDYDFNQDGLSPPHDDLNKRKLAYRHRVIANKYKQGLHNILDQEMMDQWDSLYKMTDEYTDGWLSSARALLEQCLSGNEDPTFCNTVAGGVVSSNATASRHINVLVTSGSLIPSLVKCLLFRLDNLISYENVYSSWDVGKLQCFQWIKERFNSRNTRFCAIGDGWEECEAAQAMNWPFIKVDLRPNSSHRFPGLTLRTVGFNHVESSSRNNRTTILYGYVLKASLSVPVVKICCSILLEQPLCAVL</sequence>
<reference evidence="9 10" key="1">
    <citation type="journal article" date="2024" name="G3 (Bethesda)">
        <title>Genome assembly of Hibiscus sabdariffa L. provides insights into metabolisms of medicinal natural products.</title>
        <authorList>
            <person name="Kim T."/>
        </authorList>
    </citation>
    <scope>NUCLEOTIDE SEQUENCE [LARGE SCALE GENOMIC DNA]</scope>
    <source>
        <strain evidence="9">TK-2024</strain>
        <tissue evidence="9">Old leaves</tissue>
    </source>
</reference>
<comment type="cofactor">
    <cofactor evidence="1">
        <name>Mg(2+)</name>
        <dbReference type="ChEBI" id="CHEBI:18420"/>
    </cofactor>
</comment>
<comment type="caution">
    <text evidence="9">The sequence shown here is derived from an EMBL/GenBank/DDBJ whole genome shotgun (WGS) entry which is preliminary data.</text>
</comment>
<evidence type="ECO:0000256" key="7">
    <source>
        <dbReference type="ARBA" id="ARBA00022912"/>
    </source>
</evidence>
<evidence type="ECO:0000256" key="3">
    <source>
        <dbReference type="ARBA" id="ARBA00013064"/>
    </source>
</evidence>
<keyword evidence="7" id="KW-0904">Protein phosphatase</keyword>
<dbReference type="SUPFAM" id="SSF56784">
    <property type="entry name" value="HAD-like"/>
    <property type="match status" value="1"/>
</dbReference>
<dbReference type="Proteomes" id="UP001396334">
    <property type="component" value="Unassembled WGS sequence"/>
</dbReference>
<evidence type="ECO:0000313" key="9">
    <source>
        <dbReference type="EMBL" id="KAK8477823.1"/>
    </source>
</evidence>
<comment type="similarity">
    <text evidence="2">Belongs to the HAD-like hydrolase superfamily. EYA family.</text>
</comment>
<name>A0ABR1ZBZ9_9ROSI</name>
<evidence type="ECO:0000256" key="4">
    <source>
        <dbReference type="ARBA" id="ARBA00022723"/>
    </source>
</evidence>
<evidence type="ECO:0000256" key="8">
    <source>
        <dbReference type="ARBA" id="ARBA00051722"/>
    </source>
</evidence>
<dbReference type="InterPro" id="IPR038102">
    <property type="entry name" value="EYA_dom_sf"/>
</dbReference>
<keyword evidence="5" id="KW-0378">Hydrolase</keyword>
<dbReference type="InterPro" id="IPR006545">
    <property type="entry name" value="EYA_dom"/>
</dbReference>
<evidence type="ECO:0000256" key="5">
    <source>
        <dbReference type="ARBA" id="ARBA00022801"/>
    </source>
</evidence>
<keyword evidence="10" id="KW-1185">Reference proteome</keyword>
<dbReference type="SFLD" id="SFLDS00003">
    <property type="entry name" value="Haloacid_Dehalogenase"/>
    <property type="match status" value="1"/>
</dbReference>
<dbReference type="PANTHER" id="PTHR10190">
    <property type="entry name" value="EYES ABSENT"/>
    <property type="match status" value="1"/>
</dbReference>
<dbReference type="PANTHER" id="PTHR10190:SF16">
    <property type="entry name" value="DEVELOPMENTAL PROTEIN EYES ABSENT"/>
    <property type="match status" value="1"/>
</dbReference>
<dbReference type="InterPro" id="IPR028472">
    <property type="entry name" value="EYA"/>
</dbReference>
<organism evidence="9 10">
    <name type="scientific">Hibiscus sabdariffa</name>
    <name type="common">roselle</name>
    <dbReference type="NCBI Taxonomy" id="183260"/>
    <lineage>
        <taxon>Eukaryota</taxon>
        <taxon>Viridiplantae</taxon>
        <taxon>Streptophyta</taxon>
        <taxon>Embryophyta</taxon>
        <taxon>Tracheophyta</taxon>
        <taxon>Spermatophyta</taxon>
        <taxon>Magnoliopsida</taxon>
        <taxon>eudicotyledons</taxon>
        <taxon>Gunneridae</taxon>
        <taxon>Pentapetalae</taxon>
        <taxon>rosids</taxon>
        <taxon>malvids</taxon>
        <taxon>Malvales</taxon>
        <taxon>Malvaceae</taxon>
        <taxon>Malvoideae</taxon>
        <taxon>Hibiscus</taxon>
    </lineage>
</organism>
<protein>
    <recommendedName>
        <fullName evidence="3">protein-tyrosine-phosphatase</fullName>
        <ecNumber evidence="3">3.1.3.48</ecNumber>
    </recommendedName>
</protein>
<evidence type="ECO:0000256" key="2">
    <source>
        <dbReference type="ARBA" id="ARBA00010501"/>
    </source>
</evidence>
<dbReference type="SFLD" id="SFLDG01129">
    <property type="entry name" value="C1.5:_HAD__Beta-PGM__Phosphata"/>
    <property type="match status" value="1"/>
</dbReference>
<accession>A0ABR1ZBZ9</accession>
<evidence type="ECO:0000256" key="1">
    <source>
        <dbReference type="ARBA" id="ARBA00001946"/>
    </source>
</evidence>
<proteinExistence type="inferred from homology"/>
<keyword evidence="6" id="KW-0460">Magnesium</keyword>
<dbReference type="InterPro" id="IPR036412">
    <property type="entry name" value="HAD-like_sf"/>
</dbReference>
<dbReference type="EMBL" id="JBBPBN010001648">
    <property type="protein sequence ID" value="KAK8477823.1"/>
    <property type="molecule type" value="Genomic_DNA"/>
</dbReference>
<comment type="catalytic activity">
    <reaction evidence="8">
        <text>O-phospho-L-tyrosyl-[protein] + H2O = L-tyrosyl-[protein] + phosphate</text>
        <dbReference type="Rhea" id="RHEA:10684"/>
        <dbReference type="Rhea" id="RHEA-COMP:10136"/>
        <dbReference type="Rhea" id="RHEA-COMP:20101"/>
        <dbReference type="ChEBI" id="CHEBI:15377"/>
        <dbReference type="ChEBI" id="CHEBI:43474"/>
        <dbReference type="ChEBI" id="CHEBI:46858"/>
        <dbReference type="ChEBI" id="CHEBI:61978"/>
        <dbReference type="EC" id="3.1.3.48"/>
    </reaction>
</comment>
<evidence type="ECO:0000313" key="10">
    <source>
        <dbReference type="Proteomes" id="UP001396334"/>
    </source>
</evidence>
<dbReference type="Gene3D" id="3.40.50.12350">
    <property type="match status" value="1"/>
</dbReference>
<dbReference type="EC" id="3.1.3.48" evidence="3"/>
<gene>
    <name evidence="9" type="ORF">V6N11_048075</name>
</gene>
<keyword evidence="4" id="KW-0479">Metal-binding</keyword>